<evidence type="ECO:0000313" key="2">
    <source>
        <dbReference type="Proteomes" id="UP000325081"/>
    </source>
</evidence>
<dbReference type="EMBL" id="BKCP01004849">
    <property type="protein sequence ID" value="GER34132.1"/>
    <property type="molecule type" value="Genomic_DNA"/>
</dbReference>
<keyword evidence="2" id="KW-1185">Reference proteome</keyword>
<dbReference type="AlphaFoldDB" id="A0A5A7PNS4"/>
<organism evidence="1 2">
    <name type="scientific">Striga asiatica</name>
    <name type="common">Asiatic witchweed</name>
    <name type="synonym">Buchnera asiatica</name>
    <dbReference type="NCBI Taxonomy" id="4170"/>
    <lineage>
        <taxon>Eukaryota</taxon>
        <taxon>Viridiplantae</taxon>
        <taxon>Streptophyta</taxon>
        <taxon>Embryophyta</taxon>
        <taxon>Tracheophyta</taxon>
        <taxon>Spermatophyta</taxon>
        <taxon>Magnoliopsida</taxon>
        <taxon>eudicotyledons</taxon>
        <taxon>Gunneridae</taxon>
        <taxon>Pentapetalae</taxon>
        <taxon>asterids</taxon>
        <taxon>lamiids</taxon>
        <taxon>Lamiales</taxon>
        <taxon>Orobanchaceae</taxon>
        <taxon>Buchnereae</taxon>
        <taxon>Striga</taxon>
    </lineage>
</organism>
<accession>A0A5A7PNS4</accession>
<name>A0A5A7PNS4_STRAF</name>
<proteinExistence type="predicted"/>
<gene>
    <name evidence="1" type="ORF">STAS_10324</name>
</gene>
<sequence length="202" mass="23139">MIPRVGARGEDDGGGVDVACLRVREETLLMANVSNFRGYGFSVHSEVVVVVVVFIIGECRKMVDERPWILTSPNTNRLSTRHSFDLGEISFRWKQQRTSLELHSRGLQVFAEKEREEITYVHRNKTASNSKHDKNVENRDEYLDLKVVLLTSQGFDQMENAIICNSYEIEEIFVSKYKCSVLDVLNDQMGNAIICQIDEIFC</sequence>
<reference evidence="2" key="1">
    <citation type="journal article" date="2019" name="Curr. Biol.">
        <title>Genome Sequence of Striga asiatica Provides Insight into the Evolution of Plant Parasitism.</title>
        <authorList>
            <person name="Yoshida S."/>
            <person name="Kim S."/>
            <person name="Wafula E.K."/>
            <person name="Tanskanen J."/>
            <person name="Kim Y.M."/>
            <person name="Honaas L."/>
            <person name="Yang Z."/>
            <person name="Spallek T."/>
            <person name="Conn C.E."/>
            <person name="Ichihashi Y."/>
            <person name="Cheong K."/>
            <person name="Cui S."/>
            <person name="Der J.P."/>
            <person name="Gundlach H."/>
            <person name="Jiao Y."/>
            <person name="Hori C."/>
            <person name="Ishida J.K."/>
            <person name="Kasahara H."/>
            <person name="Kiba T."/>
            <person name="Kim M.S."/>
            <person name="Koo N."/>
            <person name="Laohavisit A."/>
            <person name="Lee Y.H."/>
            <person name="Lumba S."/>
            <person name="McCourt P."/>
            <person name="Mortimer J.C."/>
            <person name="Mutuku J.M."/>
            <person name="Nomura T."/>
            <person name="Sasaki-Sekimoto Y."/>
            <person name="Seto Y."/>
            <person name="Wang Y."/>
            <person name="Wakatake T."/>
            <person name="Sakakibara H."/>
            <person name="Demura T."/>
            <person name="Yamaguchi S."/>
            <person name="Yoneyama K."/>
            <person name="Manabe R.I."/>
            <person name="Nelson D.C."/>
            <person name="Schulman A.H."/>
            <person name="Timko M.P."/>
            <person name="dePamphilis C.W."/>
            <person name="Choi D."/>
            <person name="Shirasu K."/>
        </authorList>
    </citation>
    <scope>NUCLEOTIDE SEQUENCE [LARGE SCALE GENOMIC DNA]</scope>
    <source>
        <strain evidence="2">cv. UVA1</strain>
    </source>
</reference>
<protein>
    <submittedName>
        <fullName evidence="1">TRIO and F-actin-binding protein</fullName>
    </submittedName>
</protein>
<dbReference type="Proteomes" id="UP000325081">
    <property type="component" value="Unassembled WGS sequence"/>
</dbReference>
<comment type="caution">
    <text evidence="1">The sequence shown here is derived from an EMBL/GenBank/DDBJ whole genome shotgun (WGS) entry which is preliminary data.</text>
</comment>
<evidence type="ECO:0000313" key="1">
    <source>
        <dbReference type="EMBL" id="GER34132.1"/>
    </source>
</evidence>